<comment type="caution">
    <text evidence="1">The sequence shown here is derived from an EMBL/GenBank/DDBJ whole genome shotgun (WGS) entry which is preliminary data.</text>
</comment>
<organism evidence="1 2">
    <name type="scientific">Vibrio anguillarum</name>
    <name type="common">Listonella anguillarum</name>
    <dbReference type="NCBI Taxonomy" id="55601"/>
    <lineage>
        <taxon>Bacteria</taxon>
        <taxon>Pseudomonadati</taxon>
        <taxon>Pseudomonadota</taxon>
        <taxon>Gammaproteobacteria</taxon>
        <taxon>Vibrionales</taxon>
        <taxon>Vibrionaceae</taxon>
        <taxon>Vibrio</taxon>
    </lineage>
</organism>
<gene>
    <name evidence="1" type="ORF">EAY07_17640</name>
</gene>
<accession>A0A241NJJ7</accession>
<evidence type="ECO:0000313" key="2">
    <source>
        <dbReference type="Proteomes" id="UP000722957"/>
    </source>
</evidence>
<evidence type="ECO:0000313" key="1">
    <source>
        <dbReference type="EMBL" id="MBF4273815.1"/>
    </source>
</evidence>
<sequence>MKKQTLLFSHQVREFFTSELFSLMLDIAAVSGSPGHESYCTITLAKKARIHRLHARKIVRAELQRRQSSNNSRLGGEL</sequence>
<reference evidence="1 2" key="1">
    <citation type="journal article" date="2021" name="PeerJ">
        <title>Analysis of 44 Vibrio anguillarum genomes reveals high genetic diversity.</title>
        <authorList>
            <person name="Hansen M.J."/>
            <person name="Dalsgaard I."/>
        </authorList>
    </citation>
    <scope>NUCLEOTIDE SEQUENCE [LARGE SCALE GENOMIC DNA]</scope>
    <source>
        <strain evidence="1 2">17-16730-2A</strain>
    </source>
</reference>
<proteinExistence type="predicted"/>
<dbReference type="Proteomes" id="UP000722957">
    <property type="component" value="Unassembled WGS sequence"/>
</dbReference>
<protein>
    <submittedName>
        <fullName evidence="1">Uncharacterized protein</fullName>
    </submittedName>
</protein>
<name>A0A241NJJ7_VIBAN</name>
<dbReference type="AlphaFoldDB" id="A0A241NJJ7"/>
<dbReference type="EMBL" id="RDOM01000067">
    <property type="protein sequence ID" value="MBF4273815.1"/>
    <property type="molecule type" value="Genomic_DNA"/>
</dbReference>